<dbReference type="Proteomes" id="UP000694920">
    <property type="component" value="Unplaced"/>
</dbReference>
<feature type="compositionally biased region" description="Basic and acidic residues" evidence="2">
    <location>
        <begin position="882"/>
        <end position="892"/>
    </location>
</feature>
<dbReference type="Pfam" id="PF03914">
    <property type="entry name" value="CBF"/>
    <property type="match status" value="1"/>
</dbReference>
<accession>A0AAJ7CBF0</accession>
<name>A0AAJ7CBF0_CEPCN</name>
<evidence type="ECO:0000313" key="5">
    <source>
        <dbReference type="RefSeq" id="XP_015606621.1"/>
    </source>
</evidence>
<evidence type="ECO:0000256" key="2">
    <source>
        <dbReference type="SAM" id="MobiDB-lite"/>
    </source>
</evidence>
<comment type="similarity">
    <text evidence="1">Belongs to the CBF/MAK21 family.</text>
</comment>
<dbReference type="GeneID" id="107273198"/>
<proteinExistence type="inferred from homology"/>
<sequence>MKNNSVNDAGIDSGTKWYEEFPKGEAPYKHTKSEVEVLDLKSEAKKCLDAETAAFQLKQSKSRDSEILWLKTALSRGTSSDKIAASVVLIQDNPKYNLSRLLSIVSQVRAAKQNQCIAVIKSLQDLFLSDLLHPNFKLLKFEEQDLDSLVNIDTLNNKKNKSQLEIKRKKLLAHWYFEDQLREQYERFVTSLSTIASDTVDTNREKAVVAMAELLTANGEQEQKLLEFLVNKIGDPSSKVASKTVFSLGKVLEEHPNMKLIVLREVEKLLFRKNVAQRAQYYAICLLTQMVLDREDKEIATNLIDVYFAFFKACLKRGEPDSRMMGAILTGVNRAYPFSNMDTNNLRNHIDSVYKVVHVGSFNVSLNALSLLHQVVGKDSTQADRFYSAFYRKLMDPQIGVSNKRAVFLNLLFRVLRSDPSVIRLHAFIKRVLQVLTYFPANMACATLYVVSKVLQVRKDAKQILGPLSTRVKAEAASEFESSDVTTEPSLSKMKIQLENDNDVKIMTEVNPAIDSIMLSNLKVEAAGKEKHEKDIGMVDSVKEEKDNLQFYDPFARNPLRAGAYHGTSCAELLALTSHFHPSVALFATTIIQGKPIDYSGDPLEDLTLIRFLDRYVFKNPKRLEKKKLVKKNDPLAHRAAYTPKGMRSIPVDSMAYINEREERIPVDEFFLYSYLKNKNELRNGEYFKKEKEEDEDNESVNSEEFNVMLDNLGKEKDFDELDIAGDFESTKINRKKIVDESDDEDEDDDDDDDEDDIDDDLMDGESDVDLEDVNETDEDGLDDLLEMDDIDDEDLSDIDFNDSDDEDGVEKEMLRSKAKSFKKSSKDIGKNSKKKSKGLDENVFMSAEKFAEMLEEQGRSKLKHGGTSELSNADGASNKQLDWEMGRDQRLKGNYNRNKRKGAAASKKRKGVKRFKR</sequence>
<dbReference type="PANTHER" id="PTHR12048:SF0">
    <property type="entry name" value="CCAAT_ENHANCER-BINDING PROTEIN ZETA"/>
    <property type="match status" value="1"/>
</dbReference>
<dbReference type="Gene3D" id="1.25.10.10">
    <property type="entry name" value="Leucine-rich Repeat Variant"/>
    <property type="match status" value="1"/>
</dbReference>
<dbReference type="PANTHER" id="PTHR12048">
    <property type="entry name" value="CCAAT-BINDING FACTOR-RELATED"/>
    <property type="match status" value="1"/>
</dbReference>
<dbReference type="RefSeq" id="XP_015606621.1">
    <property type="nucleotide sequence ID" value="XM_015751135.2"/>
</dbReference>
<feature type="compositionally biased region" description="Acidic residues" evidence="2">
    <location>
        <begin position="741"/>
        <end position="810"/>
    </location>
</feature>
<dbReference type="InterPro" id="IPR016024">
    <property type="entry name" value="ARM-type_fold"/>
</dbReference>
<feature type="domain" description="CCAAT-binding factor" evidence="3">
    <location>
        <begin position="365"/>
        <end position="588"/>
    </location>
</feature>
<dbReference type="CTD" id="39240"/>
<organism evidence="4 5">
    <name type="scientific">Cephus cinctus</name>
    <name type="common">Wheat stem sawfly</name>
    <dbReference type="NCBI Taxonomy" id="211228"/>
    <lineage>
        <taxon>Eukaryota</taxon>
        <taxon>Metazoa</taxon>
        <taxon>Ecdysozoa</taxon>
        <taxon>Arthropoda</taxon>
        <taxon>Hexapoda</taxon>
        <taxon>Insecta</taxon>
        <taxon>Pterygota</taxon>
        <taxon>Neoptera</taxon>
        <taxon>Endopterygota</taxon>
        <taxon>Hymenoptera</taxon>
        <taxon>Cephoidea</taxon>
        <taxon>Cephidae</taxon>
        <taxon>Cephus</taxon>
    </lineage>
</organism>
<dbReference type="SUPFAM" id="SSF48371">
    <property type="entry name" value="ARM repeat"/>
    <property type="match status" value="1"/>
</dbReference>
<dbReference type="AlphaFoldDB" id="A0AAJ7CBF0"/>
<feature type="region of interest" description="Disordered" evidence="2">
    <location>
        <begin position="858"/>
        <end position="918"/>
    </location>
</feature>
<dbReference type="GO" id="GO:0005634">
    <property type="term" value="C:nucleus"/>
    <property type="evidence" value="ECO:0007669"/>
    <property type="project" value="TreeGrafter"/>
</dbReference>
<evidence type="ECO:0000256" key="1">
    <source>
        <dbReference type="ARBA" id="ARBA00007797"/>
    </source>
</evidence>
<gene>
    <name evidence="5" type="primary">LOC107273198</name>
</gene>
<feature type="compositionally biased region" description="Polar residues" evidence="2">
    <location>
        <begin position="869"/>
        <end position="881"/>
    </location>
</feature>
<reference evidence="5" key="1">
    <citation type="submission" date="2025-08" db="UniProtKB">
        <authorList>
            <consortium name="RefSeq"/>
        </authorList>
    </citation>
    <scope>IDENTIFICATION</scope>
</reference>
<dbReference type="InterPro" id="IPR005612">
    <property type="entry name" value="CCAAT-binding_factor"/>
</dbReference>
<keyword evidence="4" id="KW-1185">Reference proteome</keyword>
<dbReference type="InterPro" id="IPR040155">
    <property type="entry name" value="CEBPZ/Mak21-like"/>
</dbReference>
<protein>
    <submittedName>
        <fullName evidence="5">CCAAT/enhancer-binding protein zeta</fullName>
    </submittedName>
</protein>
<evidence type="ECO:0000313" key="4">
    <source>
        <dbReference type="Proteomes" id="UP000694920"/>
    </source>
</evidence>
<feature type="region of interest" description="Disordered" evidence="2">
    <location>
        <begin position="736"/>
        <end position="842"/>
    </location>
</feature>
<dbReference type="InterPro" id="IPR011989">
    <property type="entry name" value="ARM-like"/>
</dbReference>
<dbReference type="KEGG" id="ccin:107273198"/>
<evidence type="ECO:0000259" key="3">
    <source>
        <dbReference type="Pfam" id="PF03914"/>
    </source>
</evidence>
<feature type="compositionally biased region" description="Basic residues" evidence="2">
    <location>
        <begin position="898"/>
        <end position="918"/>
    </location>
</feature>